<protein>
    <submittedName>
        <fullName evidence="5">Tetracyclin repressor domain-containing protein</fullName>
    </submittedName>
</protein>
<dbReference type="InterPro" id="IPR009057">
    <property type="entry name" value="Homeodomain-like_sf"/>
</dbReference>
<dbReference type="Pfam" id="PF02909">
    <property type="entry name" value="TetR_C_1"/>
    <property type="match status" value="1"/>
</dbReference>
<dbReference type="InterPro" id="IPR004111">
    <property type="entry name" value="Repressor_TetR_C"/>
</dbReference>
<keyword evidence="2" id="KW-0805">Transcription regulation</keyword>
<evidence type="ECO:0000313" key="6">
    <source>
        <dbReference type="Proteomes" id="UP000005940"/>
    </source>
</evidence>
<dbReference type="SUPFAM" id="SSF46689">
    <property type="entry name" value="Homeodomain-like"/>
    <property type="match status" value="1"/>
</dbReference>
<dbReference type="EMBL" id="CP029159">
    <property type="protein sequence ID" value="QKM69270.1"/>
    <property type="molecule type" value="Genomic_DNA"/>
</dbReference>
<keyword evidence="6" id="KW-1185">Reference proteome</keyword>
<dbReference type="Gene3D" id="1.10.10.60">
    <property type="entry name" value="Homeodomain-like"/>
    <property type="match status" value="1"/>
</dbReference>
<proteinExistence type="predicted"/>
<reference evidence="5 6" key="1">
    <citation type="journal article" date="2012" name="J. Bacteriol.">
        <title>Draft genome of Streptomyces tsukubaensis NRRL 18488, the producer of the clinically important immunosuppressant tacrolimus (FK506).</title>
        <authorList>
            <person name="Barreiro C."/>
            <person name="Prieto C."/>
            <person name="Sola-Landa A."/>
            <person name="Solera E."/>
            <person name="Martinez-Castro M."/>
            <person name="Perez-Redondo R."/>
            <person name="Garcia-Estrada C."/>
            <person name="Aparicio J.F."/>
            <person name="Fernandez-Martinez L.T."/>
            <person name="Santos-Aberturas J."/>
            <person name="Salehi-Najafabadi Z."/>
            <person name="Rodriguez-Garcia A."/>
            <person name="Tauch A."/>
            <person name="Martin J.F."/>
        </authorList>
    </citation>
    <scope>NUCLEOTIDE SEQUENCE [LARGE SCALE GENOMIC DNA]</scope>
    <source>
        <strain evidence="6">DSM 42081 / NBRC 108919 / NRRL 18488 / 9993</strain>
    </source>
</reference>
<dbReference type="GO" id="GO:0045892">
    <property type="term" value="P:negative regulation of DNA-templated transcription"/>
    <property type="evidence" value="ECO:0007669"/>
    <property type="project" value="InterPro"/>
</dbReference>
<dbReference type="InterPro" id="IPR036271">
    <property type="entry name" value="Tet_transcr_reg_TetR-rel_C_sf"/>
</dbReference>
<dbReference type="AlphaFoldDB" id="I2N088"/>
<dbReference type="Proteomes" id="UP000005940">
    <property type="component" value="Chromosome"/>
</dbReference>
<sequence length="197" mass="21287">MRWTLDDVIAAAFTTLEADGLDKLTLRGVARTLGSHLNSVSSYVKTKQTLIETMADHIVGSVDVTHLPDEPVERARTVATRYRDALLAHRDGGRLVAGTFSGTGKTLRVADTIVGALLDAGHPEPDAARLCWSIVYFTLGLTQEQQTPSDGSRGSFHDLVATGSYPALARIGEHLMVTDSFDDRFHYGLSRLLPPGA</sequence>
<evidence type="ECO:0000313" key="5">
    <source>
        <dbReference type="EMBL" id="QKM69270.1"/>
    </source>
</evidence>
<dbReference type="Gene3D" id="1.10.357.10">
    <property type="entry name" value="Tetracycline Repressor, domain 2"/>
    <property type="match status" value="1"/>
</dbReference>
<dbReference type="PRINTS" id="PR00400">
    <property type="entry name" value="TETREPRESSOR"/>
</dbReference>
<keyword evidence="1" id="KW-0678">Repressor</keyword>
<dbReference type="InterPro" id="IPR003012">
    <property type="entry name" value="Tet_transcr_reg_TetR"/>
</dbReference>
<gene>
    <name evidence="5" type="ORF">STSU_020970</name>
</gene>
<dbReference type="SUPFAM" id="SSF48498">
    <property type="entry name" value="Tetracyclin repressor-like, C-terminal domain"/>
    <property type="match status" value="1"/>
</dbReference>
<dbReference type="RefSeq" id="WP_006348692.1">
    <property type="nucleotide sequence ID" value="NZ_CP029159.1"/>
</dbReference>
<evidence type="ECO:0000256" key="1">
    <source>
        <dbReference type="ARBA" id="ARBA00022491"/>
    </source>
</evidence>
<organism evidence="5 6">
    <name type="scientific">Streptomyces tsukubensis (strain DSM 42081 / NBRC 108919 / NRRL 18488 / 9993)</name>
    <dbReference type="NCBI Taxonomy" id="1114943"/>
    <lineage>
        <taxon>Bacteria</taxon>
        <taxon>Bacillati</taxon>
        <taxon>Actinomycetota</taxon>
        <taxon>Actinomycetes</taxon>
        <taxon>Kitasatosporales</taxon>
        <taxon>Streptomycetaceae</taxon>
        <taxon>Streptomyces</taxon>
    </lineage>
</organism>
<name>I2N088_STRT9</name>
<dbReference type="GO" id="GO:0046677">
    <property type="term" value="P:response to antibiotic"/>
    <property type="evidence" value="ECO:0007669"/>
    <property type="project" value="InterPro"/>
</dbReference>
<feature type="domain" description="Tetracycline repressor TetR C-terminal" evidence="4">
    <location>
        <begin position="73"/>
        <end position="193"/>
    </location>
</feature>
<evidence type="ECO:0000256" key="2">
    <source>
        <dbReference type="ARBA" id="ARBA00023015"/>
    </source>
</evidence>
<keyword evidence="3" id="KW-0804">Transcription</keyword>
<accession>I2N088</accession>
<evidence type="ECO:0000256" key="3">
    <source>
        <dbReference type="ARBA" id="ARBA00023163"/>
    </source>
</evidence>
<evidence type="ECO:0000259" key="4">
    <source>
        <dbReference type="Pfam" id="PF02909"/>
    </source>
</evidence>